<name>A0A3Z6QQA3_SALEB</name>
<dbReference type="AlphaFoldDB" id="A0A3Z6QQA3"/>
<protein>
    <submittedName>
        <fullName evidence="2">Uncharacterized protein</fullName>
    </submittedName>
</protein>
<sequence>MRNIRRDKHNQYRQFLSCKKYRLSVFFYLFTDSFMYSLYWRISIPDSAEMNEHLQYYSVNNIIQLITNLNVLLLSVLSLRYL</sequence>
<accession>A0A3Z6QQA3</accession>
<dbReference type="Proteomes" id="UP000839631">
    <property type="component" value="Unassembled WGS sequence"/>
</dbReference>
<comment type="caution">
    <text evidence="2">The sequence shown here is derived from an EMBL/GenBank/DDBJ whole genome shotgun (WGS) entry which is preliminary data.</text>
</comment>
<dbReference type="EMBL" id="AAHPHN010000064">
    <property type="protein sequence ID" value="EBY8644728.1"/>
    <property type="molecule type" value="Genomic_DNA"/>
</dbReference>
<organism evidence="2">
    <name type="scientific">Salmonella enterica subsp. enterica serovar Java</name>
    <dbReference type="NCBI Taxonomy" id="224729"/>
    <lineage>
        <taxon>Bacteria</taxon>
        <taxon>Pseudomonadati</taxon>
        <taxon>Pseudomonadota</taxon>
        <taxon>Gammaproteobacteria</taxon>
        <taxon>Enterobacterales</taxon>
        <taxon>Enterobacteriaceae</taxon>
        <taxon>Salmonella</taxon>
    </lineage>
</organism>
<keyword evidence="1" id="KW-0812">Transmembrane</keyword>
<evidence type="ECO:0000256" key="1">
    <source>
        <dbReference type="SAM" id="Phobius"/>
    </source>
</evidence>
<keyword evidence="1" id="KW-1133">Transmembrane helix</keyword>
<gene>
    <name evidence="2" type="ORF">D6K54_20760</name>
    <name evidence="3" type="ORF">D6S17_24860</name>
</gene>
<dbReference type="EMBL" id="AAAGSE010000037">
    <property type="protein sequence ID" value="EAC0789128.1"/>
    <property type="molecule type" value="Genomic_DNA"/>
</dbReference>
<evidence type="ECO:0000313" key="3">
    <source>
        <dbReference type="EMBL" id="EBY8644728.1"/>
    </source>
</evidence>
<feature type="transmembrane region" description="Helical" evidence="1">
    <location>
        <begin position="21"/>
        <end position="42"/>
    </location>
</feature>
<keyword evidence="1" id="KW-0472">Membrane</keyword>
<evidence type="ECO:0000313" key="2">
    <source>
        <dbReference type="EMBL" id="EAC0789128.1"/>
    </source>
</evidence>
<proteinExistence type="predicted"/>
<reference evidence="2" key="1">
    <citation type="submission" date="2018-09" db="EMBL/GenBank/DDBJ databases">
        <authorList>
            <person name="Ashton P.M."/>
            <person name="Dallman T."/>
            <person name="Nair S."/>
            <person name="De Pinna E."/>
            <person name="Peters T."/>
            <person name="Grant K."/>
        </authorList>
    </citation>
    <scope>NUCLEOTIDE SEQUENCE [LARGE SCALE GENOMIC DNA]</scope>
    <source>
        <strain evidence="3">140692</strain>
        <strain evidence="2">412099</strain>
    </source>
</reference>
<feature type="transmembrane region" description="Helical" evidence="1">
    <location>
        <begin position="62"/>
        <end position="81"/>
    </location>
</feature>